<gene>
    <name evidence="6" type="ORF">AQPW35_13070</name>
</gene>
<proteinExistence type="inferred from homology"/>
<evidence type="ECO:0000256" key="1">
    <source>
        <dbReference type="ARBA" id="ARBA00010587"/>
    </source>
</evidence>
<evidence type="ECO:0000256" key="3">
    <source>
        <dbReference type="ARBA" id="ARBA00023004"/>
    </source>
</evidence>
<dbReference type="Gene3D" id="1.20.120.50">
    <property type="entry name" value="Hemerythrin-like"/>
    <property type="match status" value="1"/>
</dbReference>
<feature type="region of interest" description="Disordered" evidence="4">
    <location>
        <begin position="1"/>
        <end position="21"/>
    </location>
</feature>
<dbReference type="EMBL" id="BJCL01000002">
    <property type="protein sequence ID" value="GCL62226.1"/>
    <property type="molecule type" value="Genomic_DNA"/>
</dbReference>
<comment type="similarity">
    <text evidence="1">Belongs to the hemerythrin family.</text>
</comment>
<keyword evidence="7" id="KW-1185">Reference proteome</keyword>
<keyword evidence="2" id="KW-0479">Metal-binding</keyword>
<comment type="caution">
    <text evidence="6">The sequence shown here is derived from an EMBL/GenBank/DDBJ whole genome shotgun (WGS) entry which is preliminary data.</text>
</comment>
<dbReference type="AlphaFoldDB" id="A0A480AMI8"/>
<accession>A0A480AMI8</accession>
<evidence type="ECO:0000256" key="4">
    <source>
        <dbReference type="SAM" id="MobiDB-lite"/>
    </source>
</evidence>
<dbReference type="CDD" id="cd12107">
    <property type="entry name" value="Hemerythrin"/>
    <property type="match status" value="1"/>
</dbReference>
<feature type="domain" description="Hemerythrin-like" evidence="5">
    <location>
        <begin position="40"/>
        <end position="149"/>
    </location>
</feature>
<dbReference type="InterPro" id="IPR035938">
    <property type="entry name" value="Hemerythrin-like_sf"/>
</dbReference>
<dbReference type="Proteomes" id="UP000301751">
    <property type="component" value="Unassembled WGS sequence"/>
</dbReference>
<sequence>MTSRRPATRGRVTLQPSETDPDNAMTALTWNESLALNNAQMDRTHEEFVDLLAACATALPGPDADLLQAFDLLTLHTVEHFAQEDRWMAATGFAPANCHAYQHQAVLAVMQECVKRAREGGDFEPLRLAVGELATWFPQHAQSMDAALAQHLESLQFDPATGQCARALPAEAQSGCGGSSCS</sequence>
<evidence type="ECO:0000313" key="7">
    <source>
        <dbReference type="Proteomes" id="UP000301751"/>
    </source>
</evidence>
<name>A0A480AMI8_9BURK</name>
<evidence type="ECO:0000313" key="6">
    <source>
        <dbReference type="EMBL" id="GCL62226.1"/>
    </source>
</evidence>
<dbReference type="Pfam" id="PF01814">
    <property type="entry name" value="Hemerythrin"/>
    <property type="match status" value="1"/>
</dbReference>
<evidence type="ECO:0000259" key="5">
    <source>
        <dbReference type="Pfam" id="PF01814"/>
    </source>
</evidence>
<dbReference type="SUPFAM" id="SSF47188">
    <property type="entry name" value="Hemerythrin-like"/>
    <property type="match status" value="1"/>
</dbReference>
<dbReference type="GO" id="GO:0046872">
    <property type="term" value="F:metal ion binding"/>
    <property type="evidence" value="ECO:0007669"/>
    <property type="project" value="UniProtKB-KW"/>
</dbReference>
<evidence type="ECO:0000256" key="2">
    <source>
        <dbReference type="ARBA" id="ARBA00022723"/>
    </source>
</evidence>
<protein>
    <recommendedName>
        <fullName evidence="5">Hemerythrin-like domain-containing protein</fullName>
    </recommendedName>
</protein>
<organism evidence="6 7">
    <name type="scientific">Pseudaquabacterium pictum</name>
    <dbReference type="NCBI Taxonomy" id="2315236"/>
    <lineage>
        <taxon>Bacteria</taxon>
        <taxon>Pseudomonadati</taxon>
        <taxon>Pseudomonadota</taxon>
        <taxon>Betaproteobacteria</taxon>
        <taxon>Burkholderiales</taxon>
        <taxon>Sphaerotilaceae</taxon>
        <taxon>Pseudaquabacterium</taxon>
    </lineage>
</organism>
<dbReference type="InterPro" id="IPR012827">
    <property type="entry name" value="Hemerythrin_metal-bd"/>
</dbReference>
<dbReference type="InterPro" id="IPR012312">
    <property type="entry name" value="Hemerythrin-like"/>
</dbReference>
<reference evidence="7" key="1">
    <citation type="submission" date="2019-03" db="EMBL/GenBank/DDBJ databases">
        <title>Aquabacterium pictum sp.nov., the first bacteriochlorophyll a-containing freshwater bacterium in the genus Aquabacterium of the class Betaproteobacteria.</title>
        <authorList>
            <person name="Hirose S."/>
            <person name="Tank M."/>
            <person name="Hara E."/>
            <person name="Tamaki H."/>
            <person name="Takaichi S."/>
            <person name="Haruta S."/>
            <person name="Hanada S."/>
        </authorList>
    </citation>
    <scope>NUCLEOTIDE SEQUENCE [LARGE SCALE GENOMIC DNA]</scope>
    <source>
        <strain evidence="7">W35</strain>
    </source>
</reference>
<keyword evidence="3" id="KW-0408">Iron</keyword>
<dbReference type="NCBIfam" id="TIGR02481">
    <property type="entry name" value="hemeryth_dom"/>
    <property type="match status" value="1"/>
</dbReference>